<dbReference type="InterPro" id="IPR007383">
    <property type="entry name" value="DUF445"/>
</dbReference>
<sequence length="230" mass="25756">MSLLLFVDLLIFRISVILSGKTFFTGEKMKEIAFILLMGMVGALIGWLTNVAALKLLFRPRRAYVVPLIGWKIQGLIPKRQRDIAVAIGDVVSTDLLTGNDIALSLARPEIKERIAGKVASHVQERVLMKIPPFIPRNIKIATLEYIGKSFRAEVISFFDNLQNIIKDESDIAREIKQIVEDKILALDLNKLEEMVTRLAKEELKHIEIIGGILGFIIGIAQGLLAVFIR</sequence>
<dbReference type="KEGG" id="tfr:BR63_02365"/>
<evidence type="ECO:0000313" key="8">
    <source>
        <dbReference type="Proteomes" id="UP000515847"/>
    </source>
</evidence>
<dbReference type="GO" id="GO:0012505">
    <property type="term" value="C:endomembrane system"/>
    <property type="evidence" value="ECO:0007669"/>
    <property type="project" value="UniProtKB-SubCell"/>
</dbReference>
<evidence type="ECO:0000256" key="1">
    <source>
        <dbReference type="ARBA" id="ARBA00004308"/>
    </source>
</evidence>
<keyword evidence="4 6" id="KW-1133">Transmembrane helix</keyword>
<evidence type="ECO:0000313" key="7">
    <source>
        <dbReference type="EMBL" id="QNB45259.1"/>
    </source>
</evidence>
<dbReference type="PANTHER" id="PTHR35791">
    <property type="entry name" value="UPF0754 MEMBRANE PROTEIN YHEB"/>
    <property type="match status" value="1"/>
</dbReference>
<feature type="transmembrane region" description="Helical" evidence="6">
    <location>
        <begin position="35"/>
        <end position="58"/>
    </location>
</feature>
<organism evidence="7 8">
    <name type="scientific">Thermanaerosceptrum fracticalcis</name>
    <dbReference type="NCBI Taxonomy" id="1712410"/>
    <lineage>
        <taxon>Bacteria</taxon>
        <taxon>Bacillati</taxon>
        <taxon>Bacillota</taxon>
        <taxon>Clostridia</taxon>
        <taxon>Eubacteriales</taxon>
        <taxon>Peptococcaceae</taxon>
        <taxon>Thermanaerosceptrum</taxon>
    </lineage>
</organism>
<protein>
    <submittedName>
        <fullName evidence="7">DUF445 family protein</fullName>
    </submittedName>
</protein>
<comment type="similarity">
    <text evidence="2">Belongs to the UPF0754 family.</text>
</comment>
<keyword evidence="5 6" id="KW-0472">Membrane</keyword>
<accession>A0A7G6DZK5</accession>
<dbReference type="Proteomes" id="UP000515847">
    <property type="component" value="Chromosome"/>
</dbReference>
<dbReference type="Pfam" id="PF04286">
    <property type="entry name" value="DUF445"/>
    <property type="match status" value="2"/>
</dbReference>
<comment type="subcellular location">
    <subcellularLocation>
        <location evidence="1">Endomembrane system</location>
    </subcellularLocation>
</comment>
<evidence type="ECO:0000256" key="5">
    <source>
        <dbReference type="ARBA" id="ARBA00023136"/>
    </source>
</evidence>
<dbReference type="RefSeq" id="WP_051965810.1">
    <property type="nucleotide sequence ID" value="NZ_CP045798.1"/>
</dbReference>
<evidence type="ECO:0000256" key="4">
    <source>
        <dbReference type="ARBA" id="ARBA00022989"/>
    </source>
</evidence>
<keyword evidence="8" id="KW-1185">Reference proteome</keyword>
<evidence type="ECO:0000256" key="6">
    <source>
        <dbReference type="SAM" id="Phobius"/>
    </source>
</evidence>
<feature type="transmembrane region" description="Helical" evidence="6">
    <location>
        <begin position="207"/>
        <end position="229"/>
    </location>
</feature>
<dbReference type="EMBL" id="CP045798">
    <property type="protein sequence ID" value="QNB45259.1"/>
    <property type="molecule type" value="Genomic_DNA"/>
</dbReference>
<gene>
    <name evidence="7" type="ORF">BR63_02365</name>
</gene>
<evidence type="ECO:0000256" key="3">
    <source>
        <dbReference type="ARBA" id="ARBA00022692"/>
    </source>
</evidence>
<dbReference type="PANTHER" id="PTHR35791:SF1">
    <property type="entry name" value="UPF0754 MEMBRANE PROTEIN YHEB"/>
    <property type="match status" value="1"/>
</dbReference>
<dbReference type="AlphaFoldDB" id="A0A7G6DZK5"/>
<reference evidence="7 8" key="1">
    <citation type="journal article" date="2019" name="Front. Microbiol.">
        <title>Thermoanaerosceptrum fracticalcis gen. nov. sp. nov., a Novel Fumarate-Fermenting Microorganism From a Deep Fractured Carbonate Aquifer of the US Great Basin.</title>
        <authorList>
            <person name="Hamilton-Brehm S.D."/>
            <person name="Stewart L.E."/>
            <person name="Zavarin M."/>
            <person name="Caldwell M."/>
            <person name="Lawson P.A."/>
            <person name="Onstott T.C."/>
            <person name="Grzymski J."/>
            <person name="Neveux I."/>
            <person name="Lollar B.S."/>
            <person name="Russell C.E."/>
            <person name="Moser D.P."/>
        </authorList>
    </citation>
    <scope>NUCLEOTIDE SEQUENCE [LARGE SCALE GENOMIC DNA]</scope>
    <source>
        <strain evidence="7 8">DRI-13</strain>
    </source>
</reference>
<proteinExistence type="inferred from homology"/>
<name>A0A7G6DZK5_THEFR</name>
<evidence type="ECO:0000256" key="2">
    <source>
        <dbReference type="ARBA" id="ARBA00008053"/>
    </source>
</evidence>
<dbReference type="OrthoDB" id="9787430at2"/>
<keyword evidence="3 6" id="KW-0812">Transmembrane</keyword>